<dbReference type="Proteomes" id="UP000265200">
    <property type="component" value="Chromosome 21"/>
</dbReference>
<feature type="coiled-coil region" evidence="1">
    <location>
        <begin position="240"/>
        <end position="274"/>
    </location>
</feature>
<dbReference type="Ensembl" id="ENSORLT00015017561.1">
    <property type="protein sequence ID" value="ENSORLP00015028839.1"/>
    <property type="gene ID" value="ENSORLG00015011682.1"/>
</dbReference>
<reference evidence="2" key="4">
    <citation type="submission" date="2025-09" db="UniProtKB">
        <authorList>
            <consortium name="Ensembl"/>
        </authorList>
    </citation>
    <scope>IDENTIFICATION</scope>
    <source>
        <strain evidence="2">HSOK</strain>
    </source>
</reference>
<proteinExistence type="predicted"/>
<accession>A0A3P9J9E2</accession>
<reference key="1">
    <citation type="journal article" date="2007" name="Nature">
        <title>The medaka draft genome and insights into vertebrate genome evolution.</title>
        <authorList>
            <person name="Kasahara M."/>
            <person name="Naruse K."/>
            <person name="Sasaki S."/>
            <person name="Nakatani Y."/>
            <person name="Qu W."/>
            <person name="Ahsan B."/>
            <person name="Yamada T."/>
            <person name="Nagayasu Y."/>
            <person name="Doi K."/>
            <person name="Kasai Y."/>
            <person name="Jindo T."/>
            <person name="Kobayashi D."/>
            <person name="Shimada A."/>
            <person name="Toyoda A."/>
            <person name="Kuroki Y."/>
            <person name="Fujiyama A."/>
            <person name="Sasaki T."/>
            <person name="Shimizu A."/>
            <person name="Asakawa S."/>
            <person name="Shimizu N."/>
            <person name="Hashimoto S."/>
            <person name="Yang J."/>
            <person name="Lee Y."/>
            <person name="Matsushima K."/>
            <person name="Sugano S."/>
            <person name="Sakaizumi M."/>
            <person name="Narita T."/>
            <person name="Ohishi K."/>
            <person name="Haga S."/>
            <person name="Ohta F."/>
            <person name="Nomoto H."/>
            <person name="Nogata K."/>
            <person name="Morishita T."/>
            <person name="Endo T."/>
            <person name="Shin-I T."/>
            <person name="Takeda H."/>
            <person name="Morishita S."/>
            <person name="Kohara Y."/>
        </authorList>
    </citation>
    <scope>NUCLEOTIDE SEQUENCE [LARGE SCALE GENOMIC DNA]</scope>
    <source>
        <strain>Hd-rR</strain>
    </source>
</reference>
<reference evidence="2" key="3">
    <citation type="submission" date="2025-08" db="UniProtKB">
        <authorList>
            <consortium name="Ensembl"/>
        </authorList>
    </citation>
    <scope>IDENTIFICATION</scope>
    <source>
        <strain evidence="2">HSOK</strain>
    </source>
</reference>
<keyword evidence="1" id="KW-0175">Coiled coil</keyword>
<evidence type="ECO:0000313" key="2">
    <source>
        <dbReference type="Ensembl" id="ENSORLP00015028839.1"/>
    </source>
</evidence>
<organism evidence="2 3">
    <name type="scientific">Oryzias latipes</name>
    <name type="common">Japanese rice fish</name>
    <name type="synonym">Japanese killifish</name>
    <dbReference type="NCBI Taxonomy" id="8090"/>
    <lineage>
        <taxon>Eukaryota</taxon>
        <taxon>Metazoa</taxon>
        <taxon>Chordata</taxon>
        <taxon>Craniata</taxon>
        <taxon>Vertebrata</taxon>
        <taxon>Euteleostomi</taxon>
        <taxon>Actinopterygii</taxon>
        <taxon>Neopterygii</taxon>
        <taxon>Teleostei</taxon>
        <taxon>Neoteleostei</taxon>
        <taxon>Acanthomorphata</taxon>
        <taxon>Ovalentaria</taxon>
        <taxon>Atherinomorphae</taxon>
        <taxon>Beloniformes</taxon>
        <taxon>Adrianichthyidae</taxon>
        <taxon>Oryziinae</taxon>
        <taxon>Oryzias</taxon>
    </lineage>
</organism>
<dbReference type="PANTHER" id="PTHR39063">
    <property type="entry name" value="ORAL-FACIAL-DIGITAL SYNDROME 1 PROTEIN HOMOLOG"/>
    <property type="match status" value="1"/>
</dbReference>
<sequence>SCILCIFIYFFERHRLDRYCLEPSLEYEKMKTIDKEYEHFNKDQMFSFQSKLAEYKREIETQMEASMNAKLHHFKEVEIAKVRLEEKSKFHKEFDNLKRELERNYEMKAKALMEREKNAIEGLQKHKEIEEKDIYMQRQSTLKDIESLRNRENELRMRMEAFENYQLELKEEFIKRTEKLTENENRNRVETARMQQESAALNARSEEHSRTCAKLKQLQISLLTQQKDLLRERLESTSDYPSLRRERTELQGQMQLLKKQLEEIREENRRLHAGEGKPAHPLLLLLRALCLHALLLAYSIRNNLNKEILRNVIASLNFLIYFSFQ</sequence>
<dbReference type="AlphaFoldDB" id="A0A3P9J9E2"/>
<protein>
    <submittedName>
        <fullName evidence="2">Uncharacterized protein</fullName>
    </submittedName>
</protein>
<feature type="coiled-coil region" evidence="1">
    <location>
        <begin position="98"/>
        <end position="165"/>
    </location>
</feature>
<name>A0A3P9J9E2_ORYLA</name>
<dbReference type="PANTHER" id="PTHR39063:SF1">
    <property type="entry name" value="OFD1 CENTRIOLE AND CENTRIOLAR SATELLITE PROTEIN"/>
    <property type="match status" value="1"/>
</dbReference>
<reference evidence="2 3" key="2">
    <citation type="submission" date="2017-04" db="EMBL/GenBank/DDBJ databases">
        <title>CpG methylation of centromeres and impact of large insertions on vertebrate speciation.</title>
        <authorList>
            <person name="Ichikawa K."/>
            <person name="Yoshimura J."/>
            <person name="Morishita S."/>
        </authorList>
    </citation>
    <scope>NUCLEOTIDE SEQUENCE</scope>
    <source>
        <strain evidence="2 3">HSOK</strain>
    </source>
</reference>
<evidence type="ECO:0000256" key="1">
    <source>
        <dbReference type="SAM" id="Coils"/>
    </source>
</evidence>
<dbReference type="InterPro" id="IPR055289">
    <property type="entry name" value="OFD1"/>
</dbReference>
<evidence type="ECO:0000313" key="3">
    <source>
        <dbReference type="Proteomes" id="UP000265200"/>
    </source>
</evidence>